<dbReference type="EMBL" id="CAJVPP010000919">
    <property type="protein sequence ID" value="CAG8521913.1"/>
    <property type="molecule type" value="Genomic_DNA"/>
</dbReference>
<dbReference type="InterPro" id="IPR008974">
    <property type="entry name" value="TRAF-like"/>
</dbReference>
<evidence type="ECO:0000313" key="2">
    <source>
        <dbReference type="Proteomes" id="UP000789375"/>
    </source>
</evidence>
<protein>
    <submittedName>
        <fullName evidence="1">8619_t:CDS:1</fullName>
    </submittedName>
</protein>
<dbReference type="Gene3D" id="2.60.210.10">
    <property type="entry name" value="Apoptosis, Tumor Necrosis Factor Receptor Associated Protein 2, Chain A"/>
    <property type="match status" value="1"/>
</dbReference>
<comment type="caution">
    <text evidence="1">The sequence shown here is derived from an EMBL/GenBank/DDBJ whole genome shotgun (WGS) entry which is preliminary data.</text>
</comment>
<organism evidence="1 2">
    <name type="scientific">Funneliformis mosseae</name>
    <name type="common">Endomycorrhizal fungus</name>
    <name type="synonym">Glomus mosseae</name>
    <dbReference type="NCBI Taxonomy" id="27381"/>
    <lineage>
        <taxon>Eukaryota</taxon>
        <taxon>Fungi</taxon>
        <taxon>Fungi incertae sedis</taxon>
        <taxon>Mucoromycota</taxon>
        <taxon>Glomeromycotina</taxon>
        <taxon>Glomeromycetes</taxon>
        <taxon>Glomerales</taxon>
        <taxon>Glomeraceae</taxon>
        <taxon>Funneliformis</taxon>
    </lineage>
</organism>
<reference evidence="1" key="1">
    <citation type="submission" date="2021-06" db="EMBL/GenBank/DDBJ databases">
        <authorList>
            <person name="Kallberg Y."/>
            <person name="Tangrot J."/>
            <person name="Rosling A."/>
        </authorList>
    </citation>
    <scope>NUCLEOTIDE SEQUENCE</scope>
    <source>
        <strain evidence="1">87-6 pot B 2015</strain>
    </source>
</reference>
<gene>
    <name evidence="1" type="ORF">FMOSSE_LOCUS5074</name>
</gene>
<evidence type="ECO:0000313" key="1">
    <source>
        <dbReference type="EMBL" id="CAG8521913.1"/>
    </source>
</evidence>
<name>A0A9N9FAG2_FUNMO</name>
<proteinExistence type="predicted"/>
<dbReference type="AlphaFoldDB" id="A0A9N9FAG2"/>
<keyword evidence="2" id="KW-1185">Reference proteome</keyword>
<accession>A0A9N9FAG2</accession>
<dbReference type="Proteomes" id="UP000789375">
    <property type="component" value="Unassembled WGS sequence"/>
</dbReference>
<sequence>MTSEIANTFVWEIGNFQKWIKQVSQGECINSQKFWLPQRSFETKNQSFNHPTLWELSLYPNGIISKGMSLRVHAIQTKYEKEKGITTRRKQFILGIGEYDISQLLPKRKAVIRQCEKSGNFTFNGSKTVSSCLYDNFFSLDYIFPRNEKTKVVNLFVQVTVLEEKSIPVDKIRFDNKYEDFFEDDTFSDIEFELDCGSYLGKLLDLESFDDFEHTFKLADMMMLNNLNKLVINEWLKIVDNENWHKFILLGWKYNNNLLKNTGLEYAADHWKQVKKGEGMLQLLATNNVEGIEELFYITNKRLEISKVGIFSERRKSQKPSMTKNSKYKEYIEREYRTCDYIEFNDNQTPIINEFSYCTEKTIVDLEDIE</sequence>